<dbReference type="RefSeq" id="WP_237602274.1">
    <property type="nucleotide sequence ID" value="NZ_JAIRBA010000007.1"/>
</dbReference>
<reference evidence="1" key="1">
    <citation type="submission" date="2021-09" db="EMBL/GenBank/DDBJ databases">
        <title>Genome of Aequorivita sp. strain F47161.</title>
        <authorList>
            <person name="Wang Y."/>
        </authorList>
    </citation>
    <scope>NUCLEOTIDE SEQUENCE</scope>
    <source>
        <strain evidence="1">F47161</strain>
    </source>
</reference>
<dbReference type="GO" id="GO:0008253">
    <property type="term" value="F:5'-nucleotidase activity"/>
    <property type="evidence" value="ECO:0007669"/>
    <property type="project" value="InterPro"/>
</dbReference>
<dbReference type="Gene3D" id="3.40.50.1000">
    <property type="entry name" value="HAD superfamily/HAD-like"/>
    <property type="match status" value="1"/>
</dbReference>
<dbReference type="InterPro" id="IPR011951">
    <property type="entry name" value="HAD-SF_hydro_IA_YjjG/PynA"/>
</dbReference>
<comment type="caution">
    <text evidence="1">The sequence shown here is derived from an EMBL/GenBank/DDBJ whole genome shotgun (WGS) entry which is preliminary data.</text>
</comment>
<dbReference type="InterPro" id="IPR006439">
    <property type="entry name" value="HAD-SF_hydro_IA"/>
</dbReference>
<dbReference type="InterPro" id="IPR052550">
    <property type="entry name" value="Pyrimidine_5'-ntase_YjjG"/>
</dbReference>
<dbReference type="EMBL" id="JAIRBA010000007">
    <property type="protein sequence ID" value="MCG2418463.1"/>
    <property type="molecule type" value="Genomic_DNA"/>
</dbReference>
<dbReference type="InterPro" id="IPR023214">
    <property type="entry name" value="HAD_sf"/>
</dbReference>
<evidence type="ECO:0000313" key="2">
    <source>
        <dbReference type="Proteomes" id="UP001139461"/>
    </source>
</evidence>
<dbReference type="InterPro" id="IPR036412">
    <property type="entry name" value="HAD-like_sf"/>
</dbReference>
<dbReference type="SUPFAM" id="SSF56784">
    <property type="entry name" value="HAD-like"/>
    <property type="match status" value="1"/>
</dbReference>
<protein>
    <submittedName>
        <fullName evidence="1">YjjG family noncanonical pyrimidine nucleotidase</fullName>
    </submittedName>
</protein>
<accession>A0A9X1QTB9</accession>
<organism evidence="1 2">
    <name type="scientific">Aequorivita vitellina</name>
    <dbReference type="NCBI Taxonomy" id="2874475"/>
    <lineage>
        <taxon>Bacteria</taxon>
        <taxon>Pseudomonadati</taxon>
        <taxon>Bacteroidota</taxon>
        <taxon>Flavobacteriia</taxon>
        <taxon>Flavobacteriales</taxon>
        <taxon>Flavobacteriaceae</taxon>
        <taxon>Aequorivita</taxon>
    </lineage>
</organism>
<dbReference type="PRINTS" id="PR00413">
    <property type="entry name" value="HADHALOGNASE"/>
</dbReference>
<dbReference type="NCBIfam" id="TIGR02254">
    <property type="entry name" value="YjjG_YfnB"/>
    <property type="match status" value="1"/>
</dbReference>
<proteinExistence type="predicted"/>
<sequence length="229" mass="26790">MQYNGITDIFFDLDHTLWDFDRNSGLAFQRVFQKHNIDLPLTDFLKEYEPINLQYWKKFRENQVSKVELRRGRLTETFDIFKLKFPLETIDTIAHCYIKELPVDNHLFIDTIDVLDYLSKKYTLHIITNGFEEVQHLKLQNSGIKKYFNTVTTSEETGLKKPHPVIFETALNKAAVISEKSVMIGDSFEADILGAKNAGMHTLFFNYRKENITAPHFAINQLSEIKKHL</sequence>
<dbReference type="Pfam" id="PF13419">
    <property type="entry name" value="HAD_2"/>
    <property type="match status" value="1"/>
</dbReference>
<evidence type="ECO:0000313" key="1">
    <source>
        <dbReference type="EMBL" id="MCG2418463.1"/>
    </source>
</evidence>
<gene>
    <name evidence="1" type="ORF">K8089_05455</name>
</gene>
<dbReference type="Proteomes" id="UP001139461">
    <property type="component" value="Unassembled WGS sequence"/>
</dbReference>
<dbReference type="AlphaFoldDB" id="A0A9X1QTB9"/>
<keyword evidence="2" id="KW-1185">Reference proteome</keyword>
<dbReference type="SFLD" id="SFLDS00003">
    <property type="entry name" value="Haloacid_Dehalogenase"/>
    <property type="match status" value="1"/>
</dbReference>
<dbReference type="NCBIfam" id="TIGR01549">
    <property type="entry name" value="HAD-SF-IA-v1"/>
    <property type="match status" value="1"/>
</dbReference>
<dbReference type="PANTHER" id="PTHR47478:SF1">
    <property type="entry name" value="PYRIMIDINE 5'-NUCLEOTIDASE YJJG"/>
    <property type="match status" value="1"/>
</dbReference>
<dbReference type="InterPro" id="IPR041492">
    <property type="entry name" value="HAD_2"/>
</dbReference>
<dbReference type="SFLD" id="SFLDG01129">
    <property type="entry name" value="C1.5:_HAD__Beta-PGM__Phosphata"/>
    <property type="match status" value="1"/>
</dbReference>
<name>A0A9X1QTB9_9FLAO</name>
<dbReference type="Gene3D" id="1.10.150.240">
    <property type="entry name" value="Putative phosphatase, domain 2"/>
    <property type="match status" value="1"/>
</dbReference>
<dbReference type="CDD" id="cd04305">
    <property type="entry name" value="HAD_Neu5Ac-Pase_like"/>
    <property type="match status" value="1"/>
</dbReference>
<dbReference type="PANTHER" id="PTHR47478">
    <property type="match status" value="1"/>
</dbReference>
<dbReference type="InterPro" id="IPR023198">
    <property type="entry name" value="PGP-like_dom2"/>
</dbReference>